<accession>A0A1F6GB91</accession>
<evidence type="ECO:0000256" key="11">
    <source>
        <dbReference type="PIRSR" id="PIRSR004911-1"/>
    </source>
</evidence>
<dbReference type="Gene3D" id="3.20.20.70">
    <property type="entry name" value="Aldolase class I"/>
    <property type="match status" value="1"/>
</dbReference>
<dbReference type="NCBIfam" id="TIGR00238">
    <property type="entry name" value="KamA family radical SAM protein"/>
    <property type="match status" value="1"/>
</dbReference>
<evidence type="ECO:0000256" key="5">
    <source>
        <dbReference type="ARBA" id="ARBA00022691"/>
    </source>
</evidence>
<proteinExistence type="inferred from homology"/>
<keyword evidence="10" id="KW-0413">Isomerase</keyword>
<organism evidence="13 14">
    <name type="scientific">Candidatus Lambdaproteobacteria bacterium RIFOXYD2_FULL_50_16</name>
    <dbReference type="NCBI Taxonomy" id="1817772"/>
    <lineage>
        <taxon>Bacteria</taxon>
        <taxon>Pseudomonadati</taxon>
        <taxon>Pseudomonadota</taxon>
        <taxon>Candidatus Lambdaproteobacteria</taxon>
    </lineage>
</organism>
<evidence type="ECO:0000256" key="9">
    <source>
        <dbReference type="ARBA" id="ARBA00023014"/>
    </source>
</evidence>
<keyword evidence="8" id="KW-0408">Iron</keyword>
<dbReference type="InterPro" id="IPR007197">
    <property type="entry name" value="rSAM"/>
</dbReference>
<dbReference type="SUPFAM" id="SSF102114">
    <property type="entry name" value="Radical SAM enzymes"/>
    <property type="match status" value="1"/>
</dbReference>
<evidence type="ECO:0000313" key="13">
    <source>
        <dbReference type="EMBL" id="OGG95383.1"/>
    </source>
</evidence>
<evidence type="ECO:0000256" key="4">
    <source>
        <dbReference type="ARBA" id="ARBA00022485"/>
    </source>
</evidence>
<dbReference type="PIRSF" id="PIRSF004911">
    <property type="entry name" value="DUF160"/>
    <property type="match status" value="1"/>
</dbReference>
<evidence type="ECO:0000256" key="7">
    <source>
        <dbReference type="ARBA" id="ARBA00022898"/>
    </source>
</evidence>
<evidence type="ECO:0000256" key="10">
    <source>
        <dbReference type="ARBA" id="ARBA00023235"/>
    </source>
</evidence>
<dbReference type="EMBL" id="MFNE01000024">
    <property type="protein sequence ID" value="OGG95383.1"/>
    <property type="molecule type" value="Genomic_DNA"/>
</dbReference>
<gene>
    <name evidence="13" type="ORF">A2527_07640</name>
</gene>
<keyword evidence="7" id="KW-0663">Pyridoxal phosphate</keyword>
<keyword evidence="4 11" id="KW-0004">4Fe-4S</keyword>
<comment type="caution">
    <text evidence="13">The sequence shown here is derived from an EMBL/GenBank/DDBJ whole genome shotgun (WGS) entry which is preliminary data.</text>
</comment>
<dbReference type="Proteomes" id="UP000178449">
    <property type="component" value="Unassembled WGS sequence"/>
</dbReference>
<evidence type="ECO:0000256" key="6">
    <source>
        <dbReference type="ARBA" id="ARBA00022723"/>
    </source>
</evidence>
<dbReference type="GO" id="GO:0051539">
    <property type="term" value="F:4 iron, 4 sulfur cluster binding"/>
    <property type="evidence" value="ECO:0007669"/>
    <property type="project" value="UniProtKB-KW"/>
</dbReference>
<dbReference type="GO" id="GO:0016853">
    <property type="term" value="F:isomerase activity"/>
    <property type="evidence" value="ECO:0007669"/>
    <property type="project" value="UniProtKB-KW"/>
</dbReference>
<dbReference type="SFLD" id="SFLDS00029">
    <property type="entry name" value="Radical_SAM"/>
    <property type="match status" value="1"/>
</dbReference>
<dbReference type="InterPro" id="IPR013785">
    <property type="entry name" value="Aldolase_TIM"/>
</dbReference>
<comment type="similarity">
    <text evidence="3">Belongs to the radical SAM superfamily. KamA family.</text>
</comment>
<keyword evidence="6 11" id="KW-0479">Metal-binding</keyword>
<sequence>MNARPGSTWQWQVQNRLTTPQDFAQAFGLGEDWQAFAQQASSRLVLGVTPYYAQLCQAVPALLKTILPDPQELVLAANETSDPMAEEATRPKAAIVRRYPNRALFLLCNQCATYCRYCTRARLVGDRAQQLGKKQWQEGLDWLAQETEIEEVILSGGEPLMLSDARLEWILEGLKKIPHLRFIRFSTKALAVMPQRITPDLARLLGRFKPLLINAHFVHPCELTPQAAHAVELLLAQGIMVSSQSVLLKGVNHQTEILAALFRELYYLGVRPYALYLCDWIAGASSFRGDLGEAQKIHGALRQILSGPMLPKLIADPPGGKAELSAQVLEGNQGYLLTDWQGKLVPYPKVSGPNEKQDPRFL</sequence>
<dbReference type="PROSITE" id="PS51918">
    <property type="entry name" value="RADICAL_SAM"/>
    <property type="match status" value="1"/>
</dbReference>
<evidence type="ECO:0000256" key="8">
    <source>
        <dbReference type="ARBA" id="ARBA00023004"/>
    </source>
</evidence>
<evidence type="ECO:0000313" key="14">
    <source>
        <dbReference type="Proteomes" id="UP000178449"/>
    </source>
</evidence>
<dbReference type="AlphaFoldDB" id="A0A1F6GB91"/>
<feature type="binding site" evidence="11">
    <location>
        <position position="118"/>
    </location>
    <ligand>
        <name>[4Fe-4S] cluster</name>
        <dbReference type="ChEBI" id="CHEBI:49883"/>
        <note>4Fe-4S-S-AdoMet</note>
    </ligand>
</feature>
<dbReference type="SFLD" id="SFLDG01070">
    <property type="entry name" value="PLP-dependent"/>
    <property type="match status" value="1"/>
</dbReference>
<dbReference type="PANTHER" id="PTHR30538">
    <property type="entry name" value="LYSINE 2,3-AMINOMUTASE-RELATED"/>
    <property type="match status" value="1"/>
</dbReference>
<dbReference type="Pfam" id="PF04055">
    <property type="entry name" value="Radical_SAM"/>
    <property type="match status" value="1"/>
</dbReference>
<evidence type="ECO:0000259" key="12">
    <source>
        <dbReference type="PROSITE" id="PS51918"/>
    </source>
</evidence>
<evidence type="ECO:0000256" key="1">
    <source>
        <dbReference type="ARBA" id="ARBA00001933"/>
    </source>
</evidence>
<keyword evidence="5" id="KW-0949">S-adenosyl-L-methionine</keyword>
<dbReference type="InterPro" id="IPR003739">
    <property type="entry name" value="Lys_aminomutase/Glu_NH3_mut"/>
</dbReference>
<feature type="domain" description="Radical SAM core" evidence="12">
    <location>
        <begin position="97"/>
        <end position="308"/>
    </location>
</feature>
<dbReference type="InterPro" id="IPR058240">
    <property type="entry name" value="rSAM_sf"/>
</dbReference>
<dbReference type="STRING" id="1817772.A2527_07640"/>
<dbReference type="GO" id="GO:0046872">
    <property type="term" value="F:metal ion binding"/>
    <property type="evidence" value="ECO:0007669"/>
    <property type="project" value="UniProtKB-KW"/>
</dbReference>
<name>A0A1F6GB91_9PROT</name>
<comment type="cofactor">
    <cofactor evidence="2">
        <name>[4Fe-4S] cluster</name>
        <dbReference type="ChEBI" id="CHEBI:49883"/>
    </cofactor>
</comment>
<protein>
    <recommendedName>
        <fullName evidence="12">Radical SAM core domain-containing protein</fullName>
    </recommendedName>
</protein>
<feature type="binding site" evidence="11">
    <location>
        <position position="111"/>
    </location>
    <ligand>
        <name>[4Fe-4S] cluster</name>
        <dbReference type="ChEBI" id="CHEBI:49883"/>
        <note>4Fe-4S-S-AdoMet</note>
    </ligand>
</feature>
<keyword evidence="9 11" id="KW-0411">Iron-sulfur</keyword>
<reference evidence="13 14" key="1">
    <citation type="journal article" date="2016" name="Nat. Commun.">
        <title>Thousands of microbial genomes shed light on interconnected biogeochemical processes in an aquifer system.</title>
        <authorList>
            <person name="Anantharaman K."/>
            <person name="Brown C.T."/>
            <person name="Hug L.A."/>
            <person name="Sharon I."/>
            <person name="Castelle C.J."/>
            <person name="Probst A.J."/>
            <person name="Thomas B.C."/>
            <person name="Singh A."/>
            <person name="Wilkins M.J."/>
            <person name="Karaoz U."/>
            <person name="Brodie E.L."/>
            <person name="Williams K.H."/>
            <person name="Hubbard S.S."/>
            <person name="Banfield J.F."/>
        </authorList>
    </citation>
    <scope>NUCLEOTIDE SEQUENCE [LARGE SCALE GENOMIC DNA]</scope>
</reference>
<feature type="binding site" evidence="11">
    <location>
        <position position="115"/>
    </location>
    <ligand>
        <name>[4Fe-4S] cluster</name>
        <dbReference type="ChEBI" id="CHEBI:49883"/>
        <note>4Fe-4S-S-AdoMet</note>
    </ligand>
</feature>
<dbReference type="CDD" id="cd01335">
    <property type="entry name" value="Radical_SAM"/>
    <property type="match status" value="1"/>
</dbReference>
<dbReference type="PANTHER" id="PTHR30538:SF1">
    <property type="entry name" value="L-LYSINE 2,3-AMINOMUTASE"/>
    <property type="match status" value="1"/>
</dbReference>
<comment type="cofactor">
    <cofactor evidence="1">
        <name>pyridoxal 5'-phosphate</name>
        <dbReference type="ChEBI" id="CHEBI:597326"/>
    </cofactor>
</comment>
<evidence type="ECO:0000256" key="2">
    <source>
        <dbReference type="ARBA" id="ARBA00001966"/>
    </source>
</evidence>
<evidence type="ECO:0000256" key="3">
    <source>
        <dbReference type="ARBA" id="ARBA00008703"/>
    </source>
</evidence>